<protein>
    <recommendedName>
        <fullName evidence="1">diguanylate cyclase</fullName>
        <ecNumber evidence="1">2.7.7.65</ecNumber>
    </recommendedName>
</protein>
<dbReference type="InterPro" id="IPR029787">
    <property type="entry name" value="Nucleotide_cyclase"/>
</dbReference>
<evidence type="ECO:0000256" key="3">
    <source>
        <dbReference type="SAM" id="Phobius"/>
    </source>
</evidence>
<dbReference type="EC" id="2.7.7.65" evidence="1"/>
<dbReference type="FunFam" id="3.30.70.270:FF:000001">
    <property type="entry name" value="Diguanylate cyclase domain protein"/>
    <property type="match status" value="1"/>
</dbReference>
<evidence type="ECO:0000256" key="2">
    <source>
        <dbReference type="ARBA" id="ARBA00034247"/>
    </source>
</evidence>
<dbReference type="InterPro" id="IPR050469">
    <property type="entry name" value="Diguanylate_Cyclase"/>
</dbReference>
<dbReference type="AlphaFoldDB" id="G8QV69"/>
<dbReference type="PANTHER" id="PTHR45138">
    <property type="entry name" value="REGULATORY COMPONENTS OF SENSORY TRANSDUCTION SYSTEM"/>
    <property type="match status" value="1"/>
</dbReference>
<dbReference type="KEGG" id="sgp:SpiGrapes_1495"/>
<dbReference type="SUPFAM" id="SSF55781">
    <property type="entry name" value="GAF domain-like"/>
    <property type="match status" value="1"/>
</dbReference>
<dbReference type="RefSeq" id="WP_014270153.1">
    <property type="nucleotide sequence ID" value="NC_016633.1"/>
</dbReference>
<proteinExistence type="predicted"/>
<dbReference type="Pfam" id="PF00990">
    <property type="entry name" value="GGDEF"/>
    <property type="match status" value="1"/>
</dbReference>
<dbReference type="GO" id="GO:0043709">
    <property type="term" value="P:cell adhesion involved in single-species biofilm formation"/>
    <property type="evidence" value="ECO:0007669"/>
    <property type="project" value="TreeGrafter"/>
</dbReference>
<accession>G8QV69</accession>
<keyword evidence="6" id="KW-1185">Reference proteome</keyword>
<dbReference type="HOGENOM" id="CLU_000445_11_24_12"/>
<dbReference type="PANTHER" id="PTHR45138:SF9">
    <property type="entry name" value="DIGUANYLATE CYCLASE DGCM-RELATED"/>
    <property type="match status" value="1"/>
</dbReference>
<keyword evidence="3" id="KW-1133">Transmembrane helix</keyword>
<evidence type="ECO:0000313" key="5">
    <source>
        <dbReference type="EMBL" id="AEV29305.1"/>
    </source>
</evidence>
<evidence type="ECO:0000256" key="1">
    <source>
        <dbReference type="ARBA" id="ARBA00012528"/>
    </source>
</evidence>
<evidence type="ECO:0000259" key="4">
    <source>
        <dbReference type="PROSITE" id="PS50887"/>
    </source>
</evidence>
<dbReference type="PROSITE" id="PS50887">
    <property type="entry name" value="GGDEF"/>
    <property type="match status" value="1"/>
</dbReference>
<dbReference type="eggNOG" id="COG2199">
    <property type="taxonomic scope" value="Bacteria"/>
</dbReference>
<keyword evidence="3" id="KW-0472">Membrane</keyword>
<dbReference type="Gene3D" id="3.30.450.40">
    <property type="match status" value="1"/>
</dbReference>
<dbReference type="Proteomes" id="UP000005632">
    <property type="component" value="Chromosome"/>
</dbReference>
<dbReference type="CDD" id="cd01949">
    <property type="entry name" value="GGDEF"/>
    <property type="match status" value="1"/>
</dbReference>
<dbReference type="STRING" id="158190.SpiGrapes_1495"/>
<sequence>MIRMTKKVFSDLAIWMMGFGMLVGIIFPFFMLVLGIPSSIALSWWFFLVCMIAGLCVGAVNIQLAKRIVGSRIKDLSNHMMEIEGHLKDLAGKNDAFDCTPMKCHIPVDSEDALGDSSRSFNSLVDTLAKSLQTEVNIRTYTQMLSSHLETDELSRAALVSLMEMVKAPAGAILVEEDGEMQVRCSIGLTKADSLGENILVLDTLRTLKRSLIDIPKDIMLDGVLASFHPQQIIVEPVLYKQVGLGVIVLASPVPFEKEMYENLDLFGRSLALAMHNAMAHDQVQKLAAVDPLTGVYNRRFGMSRLHEEFVRSVKQGGALGLMMIDIDNFKQINDAYGHSIGDRVLRSIAMTARGQLREGDIIVRLGGDEFMLVLLGASRSDAQDVGENIRRMIEEKRVSYGEQSIHVTVSIGGASFPELDAEYEKEMIEAADRALYIVKNSGRNRVSM</sequence>
<dbReference type="GO" id="GO:0052621">
    <property type="term" value="F:diguanylate cyclase activity"/>
    <property type="evidence" value="ECO:0007669"/>
    <property type="project" value="UniProtKB-EC"/>
</dbReference>
<name>G8QV69_SPHPG</name>
<dbReference type="GO" id="GO:0005886">
    <property type="term" value="C:plasma membrane"/>
    <property type="evidence" value="ECO:0007669"/>
    <property type="project" value="TreeGrafter"/>
</dbReference>
<dbReference type="SMART" id="SM00267">
    <property type="entry name" value="GGDEF"/>
    <property type="match status" value="1"/>
</dbReference>
<dbReference type="InterPro" id="IPR043128">
    <property type="entry name" value="Rev_trsase/Diguanyl_cyclase"/>
</dbReference>
<evidence type="ECO:0000313" key="6">
    <source>
        <dbReference type="Proteomes" id="UP000005632"/>
    </source>
</evidence>
<reference evidence="5 6" key="1">
    <citation type="submission" date="2011-11" db="EMBL/GenBank/DDBJ databases">
        <title>Complete sequence of Spirochaeta sp. grapes.</title>
        <authorList>
            <consortium name="US DOE Joint Genome Institute"/>
            <person name="Lucas S."/>
            <person name="Han J."/>
            <person name="Lapidus A."/>
            <person name="Cheng J.-F."/>
            <person name="Goodwin L."/>
            <person name="Pitluck S."/>
            <person name="Peters L."/>
            <person name="Ovchinnikova G."/>
            <person name="Munk A.C."/>
            <person name="Detter J.C."/>
            <person name="Han C."/>
            <person name="Tapia R."/>
            <person name="Land M."/>
            <person name="Hauser L."/>
            <person name="Kyrpides N."/>
            <person name="Ivanova N."/>
            <person name="Pagani I."/>
            <person name="Ritalahtilisa K."/>
            <person name="Loeffler F."/>
            <person name="Woyke T."/>
        </authorList>
    </citation>
    <scope>NUCLEOTIDE SEQUENCE [LARGE SCALE GENOMIC DNA]</scope>
    <source>
        <strain evidence="6">ATCC BAA-1885 / DSM 22778 / Grapes</strain>
    </source>
</reference>
<feature type="domain" description="GGDEF" evidence="4">
    <location>
        <begin position="318"/>
        <end position="449"/>
    </location>
</feature>
<dbReference type="OrthoDB" id="9779586at2"/>
<feature type="transmembrane region" description="Helical" evidence="3">
    <location>
        <begin position="12"/>
        <end position="36"/>
    </location>
</feature>
<dbReference type="Gene3D" id="3.30.70.270">
    <property type="match status" value="1"/>
</dbReference>
<organism evidence="5 6">
    <name type="scientific">Sphaerochaeta pleomorpha (strain ATCC BAA-1885 / DSM 22778 / Grapes)</name>
    <dbReference type="NCBI Taxonomy" id="158190"/>
    <lineage>
        <taxon>Bacteria</taxon>
        <taxon>Pseudomonadati</taxon>
        <taxon>Spirochaetota</taxon>
        <taxon>Spirochaetia</taxon>
        <taxon>Spirochaetales</taxon>
        <taxon>Sphaerochaetaceae</taxon>
        <taxon>Sphaerochaeta</taxon>
    </lineage>
</organism>
<feature type="transmembrane region" description="Helical" evidence="3">
    <location>
        <begin position="42"/>
        <end position="64"/>
    </location>
</feature>
<keyword evidence="3" id="KW-0812">Transmembrane</keyword>
<dbReference type="EMBL" id="CP003155">
    <property type="protein sequence ID" value="AEV29305.1"/>
    <property type="molecule type" value="Genomic_DNA"/>
</dbReference>
<dbReference type="InterPro" id="IPR000160">
    <property type="entry name" value="GGDEF_dom"/>
</dbReference>
<gene>
    <name evidence="5" type="ordered locus">SpiGrapes_1495</name>
</gene>
<dbReference type="InterPro" id="IPR029016">
    <property type="entry name" value="GAF-like_dom_sf"/>
</dbReference>
<dbReference type="SUPFAM" id="SSF55073">
    <property type="entry name" value="Nucleotide cyclase"/>
    <property type="match status" value="1"/>
</dbReference>
<dbReference type="GO" id="GO:1902201">
    <property type="term" value="P:negative regulation of bacterial-type flagellum-dependent cell motility"/>
    <property type="evidence" value="ECO:0007669"/>
    <property type="project" value="TreeGrafter"/>
</dbReference>
<comment type="catalytic activity">
    <reaction evidence="2">
        <text>2 GTP = 3',3'-c-di-GMP + 2 diphosphate</text>
        <dbReference type="Rhea" id="RHEA:24898"/>
        <dbReference type="ChEBI" id="CHEBI:33019"/>
        <dbReference type="ChEBI" id="CHEBI:37565"/>
        <dbReference type="ChEBI" id="CHEBI:58805"/>
        <dbReference type="EC" id="2.7.7.65"/>
    </reaction>
</comment>
<dbReference type="NCBIfam" id="TIGR00254">
    <property type="entry name" value="GGDEF"/>
    <property type="match status" value="1"/>
</dbReference>